<feature type="signal peptide" evidence="2">
    <location>
        <begin position="1"/>
        <end position="15"/>
    </location>
</feature>
<dbReference type="AlphaFoldDB" id="A0AAE1G0C6"/>
<name>A0AAE1G0C6_PETCI</name>
<evidence type="ECO:0000313" key="4">
    <source>
        <dbReference type="Proteomes" id="UP001286313"/>
    </source>
</evidence>
<gene>
    <name evidence="3" type="ORF">Pcinc_013142</name>
</gene>
<evidence type="ECO:0000256" key="1">
    <source>
        <dbReference type="SAM" id="MobiDB-lite"/>
    </source>
</evidence>
<feature type="chain" id="PRO_5041962656" description="Secreted protein" evidence="2">
    <location>
        <begin position="16"/>
        <end position="246"/>
    </location>
</feature>
<dbReference type="EMBL" id="JAWQEG010001092">
    <property type="protein sequence ID" value="KAK3882482.1"/>
    <property type="molecule type" value="Genomic_DNA"/>
</dbReference>
<keyword evidence="2" id="KW-0732">Signal</keyword>
<accession>A0AAE1G0C6</accession>
<organism evidence="3 4">
    <name type="scientific">Petrolisthes cinctipes</name>
    <name type="common">Flat porcelain crab</name>
    <dbReference type="NCBI Taxonomy" id="88211"/>
    <lineage>
        <taxon>Eukaryota</taxon>
        <taxon>Metazoa</taxon>
        <taxon>Ecdysozoa</taxon>
        <taxon>Arthropoda</taxon>
        <taxon>Crustacea</taxon>
        <taxon>Multicrustacea</taxon>
        <taxon>Malacostraca</taxon>
        <taxon>Eumalacostraca</taxon>
        <taxon>Eucarida</taxon>
        <taxon>Decapoda</taxon>
        <taxon>Pleocyemata</taxon>
        <taxon>Anomura</taxon>
        <taxon>Galatheoidea</taxon>
        <taxon>Porcellanidae</taxon>
        <taxon>Petrolisthes</taxon>
    </lineage>
</organism>
<feature type="compositionally biased region" description="Low complexity" evidence="1">
    <location>
        <begin position="159"/>
        <end position="169"/>
    </location>
</feature>
<protein>
    <recommendedName>
        <fullName evidence="5">Secreted protein</fullName>
    </recommendedName>
</protein>
<proteinExistence type="predicted"/>
<keyword evidence="4" id="KW-1185">Reference proteome</keyword>
<reference evidence="3" key="1">
    <citation type="submission" date="2023-10" db="EMBL/GenBank/DDBJ databases">
        <title>Genome assemblies of two species of porcelain crab, Petrolisthes cinctipes and Petrolisthes manimaculis (Anomura: Porcellanidae).</title>
        <authorList>
            <person name="Angst P."/>
        </authorList>
    </citation>
    <scope>NUCLEOTIDE SEQUENCE</scope>
    <source>
        <strain evidence="3">PB745_01</strain>
        <tissue evidence="3">Gill</tissue>
    </source>
</reference>
<feature type="region of interest" description="Disordered" evidence="1">
    <location>
        <begin position="154"/>
        <end position="174"/>
    </location>
</feature>
<evidence type="ECO:0000313" key="3">
    <source>
        <dbReference type="EMBL" id="KAK3882482.1"/>
    </source>
</evidence>
<evidence type="ECO:0008006" key="5">
    <source>
        <dbReference type="Google" id="ProtNLM"/>
    </source>
</evidence>
<dbReference type="Proteomes" id="UP001286313">
    <property type="component" value="Unassembled WGS sequence"/>
</dbReference>
<comment type="caution">
    <text evidence="3">The sequence shown here is derived from an EMBL/GenBank/DDBJ whole genome shotgun (WGS) entry which is preliminary data.</text>
</comment>
<evidence type="ECO:0000256" key="2">
    <source>
        <dbReference type="SAM" id="SignalP"/>
    </source>
</evidence>
<sequence>MWVLMLVMMMVGAAAVSGERQSSGGGVVERTLIVNTEASQIHPHYTSPTLETRPILNSAISISAHEACTPSLHVHTHRHSALLFHQGNTNVSYPPRRKCQFYPQNAPLGLLHQGNTNVSYPPRRKCPFYPQNTSLGLLHQGHTNVNCSPRRAPSFCPNSSRTRTSTTSSHQLYDTSSSYRPPIVECLARTRFNPEAGWNVAILLPQRRPLQPVVQHLVSVPGTRHLCIQQPDHQLPSRSATTSANC</sequence>